<feature type="region of interest" description="Disordered" evidence="1">
    <location>
        <begin position="93"/>
        <end position="121"/>
    </location>
</feature>
<sequence length="170" mass="19214">MAPRTDNSCPLVPILSAQHRGPHQGPRYWQSRCSDFLLHREFAHGLPRRQGVPSTSPFRLQGKKLGLHRCSHVRSPRAGLQIPIHRLGPSRAPLHQRRESTKCPEKSRQLHPRHGCDQTSARQLDLPTGETLGMPVCSSCNPLLRGRSLQVRVRLQDEMACTHLVRGRTQ</sequence>
<proteinExistence type="predicted"/>
<name>A0A6J7HMQ0_9ZZZZ</name>
<accession>A0A6J7HMQ0</accession>
<dbReference type="EMBL" id="CAFBMG010000238">
    <property type="protein sequence ID" value="CAB4920692.1"/>
    <property type="molecule type" value="Genomic_DNA"/>
</dbReference>
<dbReference type="AlphaFoldDB" id="A0A6J7HMQ0"/>
<evidence type="ECO:0000256" key="1">
    <source>
        <dbReference type="SAM" id="MobiDB-lite"/>
    </source>
</evidence>
<feature type="compositionally biased region" description="Basic and acidic residues" evidence="1">
    <location>
        <begin position="96"/>
        <end position="108"/>
    </location>
</feature>
<reference evidence="2" key="1">
    <citation type="submission" date="2020-05" db="EMBL/GenBank/DDBJ databases">
        <authorList>
            <person name="Chiriac C."/>
            <person name="Salcher M."/>
            <person name="Ghai R."/>
            <person name="Kavagutti S V."/>
        </authorList>
    </citation>
    <scope>NUCLEOTIDE SEQUENCE</scope>
</reference>
<gene>
    <name evidence="2" type="ORF">UFOPK3519_01914</name>
</gene>
<protein>
    <submittedName>
        <fullName evidence="2">Unannotated protein</fullName>
    </submittedName>
</protein>
<evidence type="ECO:0000313" key="2">
    <source>
        <dbReference type="EMBL" id="CAB4920692.1"/>
    </source>
</evidence>
<organism evidence="2">
    <name type="scientific">freshwater metagenome</name>
    <dbReference type="NCBI Taxonomy" id="449393"/>
    <lineage>
        <taxon>unclassified sequences</taxon>
        <taxon>metagenomes</taxon>
        <taxon>ecological metagenomes</taxon>
    </lineage>
</organism>